<dbReference type="GO" id="GO:0005829">
    <property type="term" value="C:cytosol"/>
    <property type="evidence" value="ECO:0007669"/>
    <property type="project" value="TreeGrafter"/>
</dbReference>
<evidence type="ECO:0000256" key="1">
    <source>
        <dbReference type="ARBA" id="ARBA00001946"/>
    </source>
</evidence>
<dbReference type="GO" id="GO:0006166">
    <property type="term" value="P:purine ribonucleoside salvage"/>
    <property type="evidence" value="ECO:0007669"/>
    <property type="project" value="UniProtKB-KW"/>
</dbReference>
<dbReference type="InterPro" id="IPR050408">
    <property type="entry name" value="HGPRT"/>
</dbReference>
<dbReference type="GO" id="GO:0046100">
    <property type="term" value="P:hypoxanthine metabolic process"/>
    <property type="evidence" value="ECO:0007669"/>
    <property type="project" value="TreeGrafter"/>
</dbReference>
<evidence type="ECO:0000256" key="11">
    <source>
        <dbReference type="ARBA" id="ARBA00022741"/>
    </source>
</evidence>
<comment type="similarity">
    <text evidence="4 13">Belongs to the purine/pyrimidine phosphoribosyltransferase family.</text>
</comment>
<evidence type="ECO:0000256" key="12">
    <source>
        <dbReference type="ARBA" id="ARBA00022842"/>
    </source>
</evidence>
<evidence type="ECO:0000313" key="15">
    <source>
        <dbReference type="EMBL" id="VDN99790.1"/>
    </source>
</evidence>
<keyword evidence="16" id="KW-1185">Reference proteome</keyword>
<dbReference type="UniPathway" id="UPA00591">
    <property type="reaction ID" value="UER00648"/>
</dbReference>
<keyword evidence="6 13" id="KW-0963">Cytoplasm</keyword>
<protein>
    <recommendedName>
        <fullName evidence="5 13">Hypoxanthine phosphoribosyltransferase</fullName>
        <ecNumber evidence="5 13">2.4.2.8</ecNumber>
    </recommendedName>
</protein>
<evidence type="ECO:0000256" key="3">
    <source>
        <dbReference type="ARBA" id="ARBA00004669"/>
    </source>
</evidence>
<dbReference type="GO" id="GO:0032264">
    <property type="term" value="P:IMP salvage"/>
    <property type="evidence" value="ECO:0007669"/>
    <property type="project" value="UniProtKB-UniPathway"/>
</dbReference>
<keyword evidence="8 13" id="KW-0808">Transferase</keyword>
<keyword evidence="9 13" id="KW-0479">Metal-binding</keyword>
<dbReference type="PANTHER" id="PTHR43340">
    <property type="entry name" value="HYPOXANTHINE-GUANINE PHOSPHORIBOSYLTRANSFERASE"/>
    <property type="match status" value="1"/>
</dbReference>
<dbReference type="GO" id="GO:0000166">
    <property type="term" value="F:nucleotide binding"/>
    <property type="evidence" value="ECO:0007669"/>
    <property type="project" value="UniProtKB-KW"/>
</dbReference>
<sequence length="245" mass="27618">MQTHPHGHPISVVVIPDDYQALNIDHFCISPKYQNFLDSMMIPNGLIKDRIEKVASEIVEHYERANVQNLTAICVLKGGFRFCADLVDAMERTIRARGTAINIKPDFVRIRSYVNASSGDDIALVGVENPQDYKGKDILIIEDIIDTGRTMKKLHSYLKSLEVKSITDVSLLVKRTPASNGYRPLFAGFEIPDHFVVGYALDYNDFFRDLHHICIINTAGMEYFAVPETIAGRLNDAEQQQKNCS</sequence>
<evidence type="ECO:0000256" key="5">
    <source>
        <dbReference type="ARBA" id="ARBA00011895"/>
    </source>
</evidence>
<dbReference type="AlphaFoldDB" id="A0A0R3TA43"/>
<evidence type="ECO:0000256" key="6">
    <source>
        <dbReference type="ARBA" id="ARBA00022490"/>
    </source>
</evidence>
<evidence type="ECO:0000259" key="14">
    <source>
        <dbReference type="Pfam" id="PF00156"/>
    </source>
</evidence>
<evidence type="ECO:0000313" key="16">
    <source>
        <dbReference type="Proteomes" id="UP000278807"/>
    </source>
</evidence>
<dbReference type="GO" id="GO:0000287">
    <property type="term" value="F:magnesium ion binding"/>
    <property type="evidence" value="ECO:0007669"/>
    <property type="project" value="TreeGrafter"/>
</dbReference>
<dbReference type="OrthoDB" id="9449045at2759"/>
<keyword evidence="11 13" id="KW-0547">Nucleotide-binding</keyword>
<keyword evidence="10 13" id="KW-0660">Purine salvage</keyword>
<dbReference type="EMBL" id="UZAE01002487">
    <property type="protein sequence ID" value="VDN99790.1"/>
    <property type="molecule type" value="Genomic_DNA"/>
</dbReference>
<dbReference type="GO" id="GO:0032263">
    <property type="term" value="P:GMP salvage"/>
    <property type="evidence" value="ECO:0007669"/>
    <property type="project" value="TreeGrafter"/>
</dbReference>
<dbReference type="GO" id="GO:0004422">
    <property type="term" value="F:hypoxanthine phosphoribosyltransferase activity"/>
    <property type="evidence" value="ECO:0007669"/>
    <property type="project" value="InterPro"/>
</dbReference>
<comment type="subcellular location">
    <subcellularLocation>
        <location evidence="2 13">Cytoplasm</location>
    </subcellularLocation>
</comment>
<name>A0A0R3TA43_RODNA</name>
<dbReference type="STRING" id="102285.A0A0R3TA43"/>
<dbReference type="WBParaSite" id="HNAJ_0000393201-mRNA-1">
    <property type="protein sequence ID" value="HNAJ_0000393201-mRNA-1"/>
    <property type="gene ID" value="HNAJ_0000393201"/>
</dbReference>
<evidence type="ECO:0000256" key="13">
    <source>
        <dbReference type="RuleBase" id="RU364099"/>
    </source>
</evidence>
<evidence type="ECO:0000256" key="4">
    <source>
        <dbReference type="ARBA" id="ARBA00008391"/>
    </source>
</evidence>
<evidence type="ECO:0000256" key="8">
    <source>
        <dbReference type="ARBA" id="ARBA00022679"/>
    </source>
</evidence>
<comment type="catalytic activity">
    <reaction evidence="13">
        <text>IMP + diphosphate = hypoxanthine + 5-phospho-alpha-D-ribose 1-diphosphate</text>
        <dbReference type="Rhea" id="RHEA:17973"/>
        <dbReference type="ChEBI" id="CHEBI:17368"/>
        <dbReference type="ChEBI" id="CHEBI:33019"/>
        <dbReference type="ChEBI" id="CHEBI:58017"/>
        <dbReference type="ChEBI" id="CHEBI:58053"/>
        <dbReference type="EC" id="2.4.2.8"/>
    </reaction>
</comment>
<comment type="pathway">
    <text evidence="3 13">Purine metabolism; IMP biosynthesis via salvage pathway; IMP from hypoxanthine: step 1/1.</text>
</comment>
<dbReference type="CDD" id="cd06223">
    <property type="entry name" value="PRTases_typeI"/>
    <property type="match status" value="1"/>
</dbReference>
<dbReference type="FunFam" id="3.40.50.2020:FF:000053">
    <property type="entry name" value="Hypoxanthine phosphoribosyltransferase"/>
    <property type="match status" value="1"/>
</dbReference>
<dbReference type="Gene3D" id="3.40.50.2020">
    <property type="match status" value="1"/>
</dbReference>
<dbReference type="InterPro" id="IPR005904">
    <property type="entry name" value="Hxn_phspho_trans"/>
</dbReference>
<reference evidence="17" key="1">
    <citation type="submission" date="2017-02" db="UniProtKB">
        <authorList>
            <consortium name="WormBaseParasite"/>
        </authorList>
    </citation>
    <scope>IDENTIFICATION</scope>
</reference>
<keyword evidence="7 13" id="KW-0328">Glycosyltransferase</keyword>
<dbReference type="InterPro" id="IPR000836">
    <property type="entry name" value="PRTase_dom"/>
</dbReference>
<keyword evidence="12 13" id="KW-0460">Magnesium</keyword>
<organism evidence="17">
    <name type="scientific">Rodentolepis nana</name>
    <name type="common">Dwarf tapeworm</name>
    <name type="synonym">Hymenolepis nana</name>
    <dbReference type="NCBI Taxonomy" id="102285"/>
    <lineage>
        <taxon>Eukaryota</taxon>
        <taxon>Metazoa</taxon>
        <taxon>Spiralia</taxon>
        <taxon>Lophotrochozoa</taxon>
        <taxon>Platyhelminthes</taxon>
        <taxon>Cestoda</taxon>
        <taxon>Eucestoda</taxon>
        <taxon>Cyclophyllidea</taxon>
        <taxon>Hymenolepididae</taxon>
        <taxon>Rodentolepis</taxon>
    </lineage>
</organism>
<dbReference type="EC" id="2.4.2.8" evidence="5 13"/>
<evidence type="ECO:0000256" key="10">
    <source>
        <dbReference type="ARBA" id="ARBA00022726"/>
    </source>
</evidence>
<proteinExistence type="inferred from homology"/>
<evidence type="ECO:0000256" key="9">
    <source>
        <dbReference type="ARBA" id="ARBA00022723"/>
    </source>
</evidence>
<dbReference type="NCBIfam" id="TIGR01203">
    <property type="entry name" value="HGPRTase"/>
    <property type="match status" value="1"/>
</dbReference>
<evidence type="ECO:0000256" key="7">
    <source>
        <dbReference type="ARBA" id="ARBA00022676"/>
    </source>
</evidence>
<dbReference type="InterPro" id="IPR029057">
    <property type="entry name" value="PRTase-like"/>
</dbReference>
<dbReference type="SUPFAM" id="SSF53271">
    <property type="entry name" value="PRTase-like"/>
    <property type="match status" value="1"/>
</dbReference>
<gene>
    <name evidence="15" type="ORF">HNAJ_LOCUS3931</name>
</gene>
<dbReference type="Proteomes" id="UP000278807">
    <property type="component" value="Unassembled WGS sequence"/>
</dbReference>
<accession>A0A0R3TA43</accession>
<feature type="domain" description="Phosphoribosyltransferase" evidence="14">
    <location>
        <begin position="46"/>
        <end position="203"/>
    </location>
</feature>
<evidence type="ECO:0000313" key="17">
    <source>
        <dbReference type="WBParaSite" id="HNAJ_0000393201-mRNA-1"/>
    </source>
</evidence>
<dbReference type="GO" id="GO:0006178">
    <property type="term" value="P:guanine salvage"/>
    <property type="evidence" value="ECO:0007669"/>
    <property type="project" value="TreeGrafter"/>
</dbReference>
<evidence type="ECO:0000256" key="2">
    <source>
        <dbReference type="ARBA" id="ARBA00004496"/>
    </source>
</evidence>
<comment type="cofactor">
    <cofactor evidence="1 13">
        <name>Mg(2+)</name>
        <dbReference type="ChEBI" id="CHEBI:18420"/>
    </cofactor>
</comment>
<dbReference type="Pfam" id="PF00156">
    <property type="entry name" value="Pribosyltran"/>
    <property type="match status" value="1"/>
</dbReference>
<dbReference type="PANTHER" id="PTHR43340:SF1">
    <property type="entry name" value="HYPOXANTHINE PHOSPHORIBOSYLTRANSFERASE"/>
    <property type="match status" value="1"/>
</dbReference>
<reference evidence="15 16" key="2">
    <citation type="submission" date="2018-11" db="EMBL/GenBank/DDBJ databases">
        <authorList>
            <consortium name="Pathogen Informatics"/>
        </authorList>
    </citation>
    <scope>NUCLEOTIDE SEQUENCE [LARGE SCALE GENOMIC DNA]</scope>
</reference>